<comment type="catalytic activity">
    <reaction evidence="22">
        <text>GTP + H2O = GDP + phosphate + H(+)</text>
        <dbReference type="Rhea" id="RHEA:19669"/>
        <dbReference type="ChEBI" id="CHEBI:15377"/>
        <dbReference type="ChEBI" id="CHEBI:15378"/>
        <dbReference type="ChEBI" id="CHEBI:37565"/>
        <dbReference type="ChEBI" id="CHEBI:43474"/>
        <dbReference type="ChEBI" id="CHEBI:58189"/>
    </reaction>
</comment>
<evidence type="ECO:0000256" key="9">
    <source>
        <dbReference type="ARBA" id="ARBA00022741"/>
    </source>
</evidence>
<evidence type="ECO:0000256" key="8">
    <source>
        <dbReference type="ARBA" id="ARBA00022695"/>
    </source>
</evidence>
<keyword evidence="4" id="KW-0696">RNA-directed RNA polymerase</keyword>
<evidence type="ECO:0000313" key="24">
    <source>
        <dbReference type="EMBL" id="DAF42350.1"/>
    </source>
</evidence>
<evidence type="ECO:0000256" key="14">
    <source>
        <dbReference type="ARBA" id="ARBA00023200"/>
    </source>
</evidence>
<dbReference type="KEGG" id="vg:80541030"/>
<dbReference type="GeneID" id="80541030"/>
<reference evidence="24" key="1">
    <citation type="journal article" date="2021" name="J. Anim. Genet.">
        <title>Illuminating the plant rhabdovirus landscape through metatranscriptomics data.</title>
        <authorList>
            <person name="Bejerman N."/>
            <person name="Dietzgen R.G."/>
            <person name="Debat H."/>
        </authorList>
    </citation>
    <scope>NUCLEOTIDE SEQUENCE</scope>
</reference>
<sequence length="2079" mass="238811">MASGTYDLDEFRNLRNKRGLGDFHLRSALLLVDWESLKVGKGRFREQRAASHIMKVTKRINVEPAYPIDLFSTLLYEIVEPSPMPRKEALHELLSVEFDALNKILKKGGLFKKALDFLDHMDLRRPEFTIKKQLTIGLMHLMAITSEREVGKSNLISYDKLMCCPVLNIGYVSIYLFGEIIGYRSLGNRTLNILSLDSYRMIVDKFTERSNVIIAAEIGSKILPDIYPSVATIDQVFINFDGYLRLKGNSGYKLLKTFEALITGIILKRNISLYWDCDEFWKNTIIDFDDLERTITEDLLEICTRPGTTVHHLTQIMGLFRLWGHPVVDAKKGVEKVRLVGKAEKNISEYTSLIAGLKFLEIIFINFFNKNGYYPEHMINPNAEETYLASTLSSEIIINVKDPSYHILQWRDVTVLKTFDIPSSFNLSMIVADTAISPTRSEILESSKKGTGSMDPSIRRGVLKWMRDGVLDCPSLLESVNENEMGLPIDHRIIGLYQKEREINPVARMFALMSLLMRAYVVVTEAMLSDHILPLIPGITMTYSMLDLTKEMIKTTWRQKNDDPNSVTFCINMDFEKWNLNMRKEATHKVFEYLGDLFGYKHLYNRTYDIFENSIIYLADGSYSLNLNEDLSLNEHDENLAYGDHKGGFEGLRQKGWTIFTVVLISTCCNKLNIDWKLMGQGDNQVLLATIHSSYARREGISSPSSINEIKSKLQDLLTELIDTFGSVGLPLKPLETWVSDSFFSYGKFPIFRGLPCAMSLKKISRVFYFSNEDIMTLDNAMGSVTSNAQSAAMGDVLPVVPYIIAKWQQLLCVELFTEYHPLLGKSPINGRDIIFKMRTDEGKHHFYMTTLKVQKKYYLFALVSFPKTMGGLNCLTYFNMIMRGFPDPANMDYQWLSCMKESATGEFRELLENLSCLMLNPEKNYSYLLQDPVGLNLFVPKNSTQTIKQMIHRVIENLPYESQFSNWFKEVMKISDPKEIESLANDLTDQKVLNVRFLHDLLGSTIFGYSDSITSKVDKTVTLSRLALNQEDVVGQVMKAEQRFINYLFWRISVKGNFESNSKCASAYVREARNVGWDRQLEGVSVPFPYEYLSDDVNESNRADSYLLGTVDDNCLVTNSYTLNNVGHALPYLGSVTMEKLPISPVRLAYGTEPLISRPIRLLRAVGWFVLEGSNFHNLIKDMIEAVTDIETDQMTMIPERVKGSMIHRYSDFATKHGSLWLSLYGPATFMNLSTNNFHEFSRGSKNVTLHFQATLCLIQFIMVSNVLSDNKRKIFRFWRSCESCITKINDEFIDLEKPVSVDLIPSRKENPYLYLSKEKINLQQKRIEVRLRMVKRSSLYDISKDDLHNSLSEWLGLRIACSIVFKNDAGSEGSLLDISGISRTFFLKVDPSKVLEAIGRSLHILISMGEKYKNKFPNFKITQKDIIRTSERSGSGNFSLFGGYYLWPESLKRLRSIGSSFPETYPATPQSIADACKRTIINHLYSMRKVGYLDSGVLFFNYETQLNYLLKFSSIRRLSQKGRCIYCLHSVLTTKYNFSEVDSPILMEKCPVGHCYVNLEDINSVKYLPDVNMDSVTDLLDSLGESNGGPERVISINLENFSQGDQCGLIILDQENIGDSGSSRINTYIKVNLATSPLDQTIDQLFNHPTRAFYRVIELLSSSPSFKKGNFLIMGDGYGLSSLAASSVKTDECKIVSWSYIEHSSGLSHSLQDSLPPVCYNFENNIDVSPTFYEVGDVGNPHFRAGFLKVIRENLIDQLYSDIEWWYVGLDHSCKLIELCHEASVKRVALRVYTNSLDDVLRILETAHLHYHEWKIIETKNINRSRTELLLIMEGIRLRKTETFYIDERNVRELNRLIYSNDFISQEDYKRNGDKLIKFIDHCLLNNQYWMKWINNNCSNWFNEAEVSGWLSDNFTTMLNSIRTGRRPQKVADLTGQDIYYAREKWEIKLRDRLLSLALSLTRETYCWVDCLRSNWDLIWKIDKHEEYRGVRVYNIIIQRNNVRNNIVKQHMIRVGHYSGMIRAIRMSKGLDNTFESLGQEITFRFCPKSEYKNRKFGEVFFLISKNASYGTEGLIL</sequence>
<evidence type="ECO:0000256" key="12">
    <source>
        <dbReference type="ARBA" id="ARBA00022953"/>
    </source>
</evidence>
<comment type="catalytic activity">
    <reaction evidence="16">
        <text>a 5'-end triphospho-adenylyl-adenylyl-cytidylyl-adenosine in mRNA + GDP + H(+) = a 5'-end (5'-triphosphoguanosine)-adenylyl-adenylyl-cytidylyl-adenosine in mRNA + diphosphate</text>
        <dbReference type="Rhea" id="RHEA:65436"/>
        <dbReference type="Rhea" id="RHEA-COMP:16797"/>
        <dbReference type="Rhea" id="RHEA-COMP:16799"/>
        <dbReference type="ChEBI" id="CHEBI:15378"/>
        <dbReference type="ChEBI" id="CHEBI:33019"/>
        <dbReference type="ChEBI" id="CHEBI:58189"/>
        <dbReference type="ChEBI" id="CHEBI:156484"/>
        <dbReference type="ChEBI" id="CHEBI:156503"/>
        <dbReference type="EC" id="2.7.7.88"/>
    </reaction>
</comment>
<name>A0A8D9UJ50_9RHAB</name>
<evidence type="ECO:0000256" key="6">
    <source>
        <dbReference type="ARBA" id="ARBA00022679"/>
    </source>
</evidence>
<evidence type="ECO:0000256" key="1">
    <source>
        <dbReference type="ARBA" id="ARBA00004192"/>
    </source>
</evidence>
<keyword evidence="7" id="KW-0949">S-adenosyl-L-methionine</keyword>
<keyword evidence="14" id="KW-1035">Host cytoplasm</keyword>
<keyword evidence="15" id="KW-0511">Multifunctional enzyme</keyword>
<evidence type="ECO:0000256" key="11">
    <source>
        <dbReference type="ARBA" id="ARBA00022844"/>
    </source>
</evidence>
<comment type="catalytic activity">
    <reaction evidence="21">
        <text>a 5'-end (5'-triphosphoguanosine)-adenylyl-adenylyl-cytidylyl-adenosine in mRNA + 2 S-adenosyl-L-methionine = a 5'-end (N(7)-methyl 5'-triphosphoguanosine)-(2'-O-methyladenylyl)-adenylyl-cytidylyl-adenosine in mRNA + 2 S-adenosyl-L-homocysteine + H(+)</text>
        <dbReference type="Rhea" id="RHEA:65376"/>
        <dbReference type="Rhea" id="RHEA-COMP:16797"/>
        <dbReference type="Rhea" id="RHEA-COMP:16798"/>
        <dbReference type="ChEBI" id="CHEBI:15378"/>
        <dbReference type="ChEBI" id="CHEBI:57856"/>
        <dbReference type="ChEBI" id="CHEBI:59789"/>
        <dbReference type="ChEBI" id="CHEBI:156483"/>
        <dbReference type="ChEBI" id="CHEBI:156484"/>
        <dbReference type="EC" id="2.1.1.375"/>
    </reaction>
</comment>
<accession>A0A8D9UJ50</accession>
<keyword evidence="9" id="KW-0547">Nucleotide-binding</keyword>
<dbReference type="GO" id="GO:0005524">
    <property type="term" value="F:ATP binding"/>
    <property type="evidence" value="ECO:0007669"/>
    <property type="project" value="UniProtKB-KW"/>
</dbReference>
<comment type="subcellular location">
    <subcellularLocation>
        <location evidence="1">Host cytoplasm</location>
    </subcellularLocation>
    <subcellularLocation>
        <location evidence="2">Virion</location>
    </subcellularLocation>
</comment>
<evidence type="ECO:0000256" key="7">
    <source>
        <dbReference type="ARBA" id="ARBA00022691"/>
    </source>
</evidence>
<evidence type="ECO:0000256" key="2">
    <source>
        <dbReference type="ARBA" id="ARBA00004328"/>
    </source>
</evidence>
<evidence type="ECO:0000256" key="19">
    <source>
        <dbReference type="ARBA" id="ARBA00031012"/>
    </source>
</evidence>
<dbReference type="InterPro" id="IPR026890">
    <property type="entry name" value="Mononeg_mRNAcap"/>
</dbReference>
<evidence type="ECO:0000256" key="18">
    <source>
        <dbReference type="ARBA" id="ARBA00030436"/>
    </source>
</evidence>
<keyword evidence="13" id="KW-0506">mRNA capping</keyword>
<evidence type="ECO:0000256" key="13">
    <source>
        <dbReference type="ARBA" id="ARBA00023042"/>
    </source>
</evidence>
<evidence type="ECO:0000259" key="23">
    <source>
        <dbReference type="PROSITE" id="PS50526"/>
    </source>
</evidence>
<evidence type="ECO:0000313" key="25">
    <source>
        <dbReference type="Proteomes" id="UP001161589"/>
    </source>
</evidence>
<dbReference type="EC" id="2.7.7.48" evidence="3"/>
<evidence type="ECO:0000256" key="10">
    <source>
        <dbReference type="ARBA" id="ARBA00022840"/>
    </source>
</evidence>
<dbReference type="Pfam" id="PF00946">
    <property type="entry name" value="Mononeg_RNA_pol"/>
    <property type="match status" value="1"/>
</dbReference>
<evidence type="ECO:0000256" key="16">
    <source>
        <dbReference type="ARBA" id="ARBA00024494"/>
    </source>
</evidence>
<proteinExistence type="predicted"/>
<comment type="catalytic activity">
    <reaction evidence="20">
        <text>a 5'-end (5'-triphosphoguanosine)-adenylyl-adenylyl-cytidylyl-adenosine in mRNA + S-adenosyl-L-methionine = a 5'-end (5'-triphosphoguanosine)-(2'-O-methyladenylyl)-adenylyl-cytidylyl-adenosine in mRNA + S-adenosyl-L-homocysteine + H(+)</text>
        <dbReference type="Rhea" id="RHEA:65380"/>
        <dbReference type="Rhea" id="RHEA-COMP:16797"/>
        <dbReference type="Rhea" id="RHEA-COMP:16801"/>
        <dbReference type="ChEBI" id="CHEBI:15378"/>
        <dbReference type="ChEBI" id="CHEBI:57856"/>
        <dbReference type="ChEBI" id="CHEBI:59789"/>
        <dbReference type="ChEBI" id="CHEBI:156482"/>
        <dbReference type="ChEBI" id="CHEBI:156484"/>
    </reaction>
</comment>
<dbReference type="PROSITE" id="PS50526">
    <property type="entry name" value="RDRP_SSRNA_NEG_NONSEG"/>
    <property type="match status" value="1"/>
</dbReference>
<evidence type="ECO:0000256" key="17">
    <source>
        <dbReference type="ARBA" id="ARBA00024499"/>
    </source>
</evidence>
<keyword evidence="25" id="KW-1185">Reference proteome</keyword>
<protein>
    <recommendedName>
        <fullName evidence="3">RNA-directed RNA polymerase</fullName>
        <ecNumber evidence="3">2.7.7.48</ecNumber>
    </recommendedName>
    <alternativeName>
        <fullName evidence="19">Replicase</fullName>
    </alternativeName>
    <alternativeName>
        <fullName evidence="18">Transcriptase</fullName>
    </alternativeName>
</protein>
<dbReference type="Pfam" id="PF14318">
    <property type="entry name" value="Mononeg_mRNAcap"/>
    <property type="match status" value="1"/>
</dbReference>
<reference evidence="24" key="2">
    <citation type="journal article" date="2021" name="Viruses">
        <title>Illuminating the Plant Rhabdovirus Landscape through Metatranscriptomics Data.</title>
        <authorList>
            <person name="Bejerman N."/>
            <person name="Dietzgen R.G."/>
            <person name="Debat H."/>
        </authorList>
    </citation>
    <scope>NUCLEOTIDE SEQUENCE</scope>
</reference>
<evidence type="ECO:0000256" key="4">
    <source>
        <dbReference type="ARBA" id="ARBA00022484"/>
    </source>
</evidence>
<dbReference type="GO" id="GO:0004482">
    <property type="term" value="F:mRNA 5'-cap (guanine-N7-)-methyltransferase activity"/>
    <property type="evidence" value="ECO:0007669"/>
    <property type="project" value="InterPro"/>
</dbReference>
<evidence type="ECO:0000256" key="15">
    <source>
        <dbReference type="ARBA" id="ARBA00023268"/>
    </source>
</evidence>
<evidence type="ECO:0000256" key="21">
    <source>
        <dbReference type="ARBA" id="ARBA00047370"/>
    </source>
</evidence>
<evidence type="ECO:0000256" key="22">
    <source>
        <dbReference type="ARBA" id="ARBA00048548"/>
    </source>
</evidence>
<organism evidence="24 25">
    <name type="scientific">Tagetes erecta virus 1</name>
    <dbReference type="NCBI Taxonomy" id="2793742"/>
    <lineage>
        <taxon>Viruses</taxon>
        <taxon>Riboviria</taxon>
        <taxon>Orthornavirae</taxon>
        <taxon>Negarnaviricota</taxon>
        <taxon>Haploviricotina</taxon>
        <taxon>Monjiviricetes</taxon>
        <taxon>Mononegavirales</taxon>
        <taxon>Rhabdoviridae</taxon>
        <taxon>Betarhabdovirinae</taxon>
        <taxon>Betacytorhabdovirus</taxon>
        <taxon>Betacytorhabdovirus tagetis</taxon>
        <taxon>Cytorhabdovirus tagetis</taxon>
    </lineage>
</organism>
<feature type="domain" description="RdRp catalytic" evidence="23">
    <location>
        <begin position="567"/>
        <end position="754"/>
    </location>
</feature>
<keyword evidence="11" id="KW-0946">Virion</keyword>
<dbReference type="EMBL" id="BK014308">
    <property type="protein sequence ID" value="DAF42350.1"/>
    <property type="molecule type" value="Viral_cRNA"/>
</dbReference>
<keyword evidence="5" id="KW-0507">mRNA processing</keyword>
<dbReference type="GO" id="GO:0044423">
    <property type="term" value="C:virion component"/>
    <property type="evidence" value="ECO:0007669"/>
    <property type="project" value="UniProtKB-KW"/>
</dbReference>
<dbReference type="GO" id="GO:0030430">
    <property type="term" value="C:host cell cytoplasm"/>
    <property type="evidence" value="ECO:0007669"/>
    <property type="project" value="UniProtKB-SubCell"/>
</dbReference>
<keyword evidence="8" id="KW-0548">Nucleotidyltransferase</keyword>
<dbReference type="RefSeq" id="YP_010802303.1">
    <property type="nucleotide sequence ID" value="NC_076980.1"/>
</dbReference>
<keyword evidence="6" id="KW-0808">Transferase</keyword>
<dbReference type="GO" id="GO:0003968">
    <property type="term" value="F:RNA-directed RNA polymerase activity"/>
    <property type="evidence" value="ECO:0007669"/>
    <property type="project" value="UniProtKB-KW"/>
</dbReference>
<dbReference type="Proteomes" id="UP001161589">
    <property type="component" value="Segment"/>
</dbReference>
<evidence type="ECO:0000256" key="5">
    <source>
        <dbReference type="ARBA" id="ARBA00022664"/>
    </source>
</evidence>
<evidence type="ECO:0000256" key="20">
    <source>
        <dbReference type="ARBA" id="ARBA00047332"/>
    </source>
</evidence>
<keyword evidence="10" id="KW-0067">ATP-binding</keyword>
<comment type="catalytic activity">
    <reaction evidence="17">
        <text>a 5'-end (5'-triphosphoguanosine)-(2'-O-methyladenylyl)-adenylyl-cytidylyl-adenosine in mRNA + S-adenosyl-L-methionine = a 5'-end (N(7)-methyl 5'-triphosphoguanosine)-(2'-O-methyladenylyl)-adenylyl-cytidylyl-adenosine in mRNA + S-adenosyl-L-homocysteine</text>
        <dbReference type="Rhea" id="RHEA:65440"/>
        <dbReference type="Rhea" id="RHEA-COMP:16798"/>
        <dbReference type="Rhea" id="RHEA-COMP:16801"/>
        <dbReference type="ChEBI" id="CHEBI:57856"/>
        <dbReference type="ChEBI" id="CHEBI:59789"/>
        <dbReference type="ChEBI" id="CHEBI:156482"/>
        <dbReference type="ChEBI" id="CHEBI:156483"/>
    </reaction>
</comment>
<evidence type="ECO:0000256" key="3">
    <source>
        <dbReference type="ARBA" id="ARBA00012494"/>
    </source>
</evidence>
<dbReference type="InterPro" id="IPR014023">
    <property type="entry name" value="Mononeg_RNA_pol_cat"/>
</dbReference>
<keyword evidence="12" id="KW-0693">Viral RNA replication</keyword>